<dbReference type="InterPro" id="IPR011914">
    <property type="entry name" value="RfaE_dom_II"/>
</dbReference>
<dbReference type="Pfam" id="PF00294">
    <property type="entry name" value="PfkB"/>
    <property type="match status" value="1"/>
</dbReference>
<evidence type="ECO:0000256" key="3">
    <source>
        <dbReference type="ARBA" id="ARBA00022679"/>
    </source>
</evidence>
<dbReference type="InterPro" id="IPR004821">
    <property type="entry name" value="Cyt_trans-like"/>
</dbReference>
<dbReference type="PIRSF" id="PIRSF500176">
    <property type="entry name" value="L_ASNase"/>
    <property type="match status" value="1"/>
</dbReference>
<dbReference type="EMBL" id="CP036434">
    <property type="protein sequence ID" value="QDV06592.1"/>
    <property type="molecule type" value="Genomic_DNA"/>
</dbReference>
<evidence type="ECO:0000313" key="14">
    <source>
        <dbReference type="EMBL" id="QDV06592.1"/>
    </source>
</evidence>
<dbReference type="Gene3D" id="3.40.1190.20">
    <property type="match status" value="1"/>
</dbReference>
<dbReference type="RefSeq" id="WP_145196908.1">
    <property type="nucleotide sequence ID" value="NZ_CP036434.1"/>
</dbReference>
<dbReference type="InterPro" id="IPR011611">
    <property type="entry name" value="PfkB_dom"/>
</dbReference>
<evidence type="ECO:0000256" key="4">
    <source>
        <dbReference type="ARBA" id="ARBA00022695"/>
    </source>
</evidence>
<dbReference type="InterPro" id="IPR029056">
    <property type="entry name" value="Ribokinase-like"/>
</dbReference>
<evidence type="ECO:0000256" key="11">
    <source>
        <dbReference type="HAMAP-Rule" id="MF_01603"/>
    </source>
</evidence>
<dbReference type="PIRSF" id="PIRSF001220">
    <property type="entry name" value="L-ASNase_gatD"/>
    <property type="match status" value="1"/>
</dbReference>
<dbReference type="InterPro" id="IPR023030">
    <property type="entry name" value="Bifunc_HldE"/>
</dbReference>
<keyword evidence="8 11" id="KW-0511">Multifunctional enzyme</keyword>
<dbReference type="HAMAP" id="MF_01603">
    <property type="entry name" value="HldE"/>
    <property type="match status" value="1"/>
</dbReference>
<keyword evidence="9 11" id="KW-0119">Carbohydrate metabolism</keyword>
<dbReference type="SUPFAM" id="SSF53613">
    <property type="entry name" value="Ribokinase-like"/>
    <property type="match status" value="1"/>
</dbReference>
<evidence type="ECO:0000256" key="8">
    <source>
        <dbReference type="ARBA" id="ARBA00023268"/>
    </source>
</evidence>
<feature type="binding site" evidence="11">
    <location>
        <begin position="206"/>
        <end position="209"/>
    </location>
    <ligand>
        <name>ATP</name>
        <dbReference type="ChEBI" id="CHEBI:30616"/>
    </ligand>
</feature>
<dbReference type="NCBIfam" id="TIGR02199">
    <property type="entry name" value="rfaE_dom_II"/>
    <property type="match status" value="1"/>
</dbReference>
<dbReference type="PANTHER" id="PTHR46969">
    <property type="entry name" value="BIFUNCTIONAL PROTEIN HLDE"/>
    <property type="match status" value="1"/>
</dbReference>
<dbReference type="UniPathway" id="UPA00356">
    <property type="reaction ID" value="UER00437"/>
</dbReference>
<evidence type="ECO:0000256" key="9">
    <source>
        <dbReference type="ARBA" id="ARBA00023277"/>
    </source>
</evidence>
<dbReference type="InterPro" id="IPR011913">
    <property type="entry name" value="RfaE_dom_I"/>
</dbReference>
<keyword evidence="15" id="KW-1185">Reference proteome</keyword>
<comment type="similarity">
    <text evidence="11">In the C-terminal section; belongs to the cytidylyltransferase family.</text>
</comment>
<keyword evidence="4 11" id="KW-0548">Nucleotidyltransferase</keyword>
<dbReference type="EC" id="2.7.1.167" evidence="11"/>
<comment type="catalytic activity">
    <reaction evidence="10 11">
        <text>D-glycero-beta-D-manno-heptose 1-phosphate + ATP + H(+) = ADP-D-glycero-beta-D-manno-heptose + diphosphate</text>
        <dbReference type="Rhea" id="RHEA:27465"/>
        <dbReference type="ChEBI" id="CHEBI:15378"/>
        <dbReference type="ChEBI" id="CHEBI:30616"/>
        <dbReference type="ChEBI" id="CHEBI:33019"/>
        <dbReference type="ChEBI" id="CHEBI:59967"/>
        <dbReference type="ChEBI" id="CHEBI:61593"/>
        <dbReference type="EC" id="2.7.7.70"/>
    </reaction>
</comment>
<keyword evidence="3 11" id="KW-0808">Transferase</keyword>
<dbReference type="GO" id="GO:0005524">
    <property type="term" value="F:ATP binding"/>
    <property type="evidence" value="ECO:0007669"/>
    <property type="project" value="UniProtKB-UniRule"/>
</dbReference>
<keyword evidence="6 11" id="KW-0418">Kinase</keyword>
<keyword evidence="7 11" id="KW-0067">ATP-binding</keyword>
<evidence type="ECO:0000256" key="10">
    <source>
        <dbReference type="ARBA" id="ARBA00047428"/>
    </source>
</evidence>
<dbReference type="Proteomes" id="UP000320390">
    <property type="component" value="Chromosome"/>
</dbReference>
<comment type="subunit">
    <text evidence="11">Homodimer.</text>
</comment>
<comment type="function">
    <text evidence="2 11">Catalyzes the ADP transfer from ATP to D-glycero-beta-D-manno-heptose 1-phosphate, yielding ADP-D-glycero-beta-D-manno-heptose.</text>
</comment>
<feature type="active site" evidence="11">
    <location>
        <position position="277"/>
    </location>
</feature>
<comment type="pathway">
    <text evidence="11">Nucleotide-sugar biosynthesis; ADP-L-glycero-beta-D-manno-heptose biosynthesis; ADP-L-glycero-beta-D-manno-heptose from D-glycero-beta-D-manno-heptose 7-phosphate: step 1/4.</text>
</comment>
<dbReference type="InterPro" id="IPR014729">
    <property type="entry name" value="Rossmann-like_a/b/a_fold"/>
</dbReference>
<evidence type="ECO:0000256" key="7">
    <source>
        <dbReference type="ARBA" id="ARBA00022840"/>
    </source>
</evidence>
<comment type="similarity">
    <text evidence="11">In the N-terminal section; belongs to the carbohydrate kinase PfkB family.</text>
</comment>
<evidence type="ECO:0000259" key="13">
    <source>
        <dbReference type="Pfam" id="PF01467"/>
    </source>
</evidence>
<feature type="region of interest" description="Cytidylyltransferase" evidence="11">
    <location>
        <begin position="357"/>
        <end position="498"/>
    </location>
</feature>
<dbReference type="AlphaFoldDB" id="A0A518ER69"/>
<evidence type="ECO:0000256" key="1">
    <source>
        <dbReference type="ARBA" id="ARBA00002319"/>
    </source>
</evidence>
<dbReference type="InterPro" id="IPR006034">
    <property type="entry name" value="Asparaginase/glutaminase-like"/>
</dbReference>
<evidence type="ECO:0000259" key="12">
    <source>
        <dbReference type="Pfam" id="PF00294"/>
    </source>
</evidence>
<dbReference type="PANTHER" id="PTHR46969:SF1">
    <property type="entry name" value="BIFUNCTIONAL PROTEIN HLDE"/>
    <property type="match status" value="1"/>
</dbReference>
<sequence length="498" mass="52992">MPDTQSLLALLEVARTPRVVIIGDLIIDRYVSGDVRRISPEAPIPVLAAKSSELRLGGAGNVAANLRAMDAVVEIVGIVGDDGHGRAMRELFDKVQIGHKGVVIDPTRPTIEKTRMLSGVHQMIRVDWEDPRPLDGAALRSVLGGLEAAIEGADAVVLSDYGKGMLPPEVLAAAIRACRQRSIPVLVDPKGTDYSRYSGATLITPNRKEAEEALGYKIEPLSRLAEAADELIRVANLDETLITLGADGIYYRTKDGRLEGRVPTQARAVFDVTGAGDTVVAHLAFHLGCRVDLPAAVALANHAAGIVVAKLGTHSVTRAELTDRLSQHLPHEGKVVARANVGSVIDAWRADGKRVVFTNGCFDVLHAGHVRYLRFSRSKGDALIVGINDDASVTRLKGPSRPVNGLEDRMEVLAALEFVDAVVSFEEDTPKKLVEQVSPDVLVKGEDYANKLVVGADWVEAHGGQVVLAPLLDGRSTTGILSRASQAGQAGASPEGQA</sequence>
<dbReference type="Pfam" id="PF01467">
    <property type="entry name" value="CTP_transf_like"/>
    <property type="match status" value="1"/>
</dbReference>
<dbReference type="OrthoDB" id="9802794at2"/>
<dbReference type="SUPFAM" id="SSF52374">
    <property type="entry name" value="Nucleotidylyl transferase"/>
    <property type="match status" value="1"/>
</dbReference>
<feature type="domain" description="Carbohydrate kinase PfkB" evidence="12">
    <location>
        <begin position="18"/>
        <end position="315"/>
    </location>
</feature>
<comment type="function">
    <text evidence="1 11">Catalyzes the phosphorylation of D-glycero-D-manno-heptose 7-phosphate at the C-1 position to selectively form D-glycero-beta-D-manno-heptose-1,7-bisphosphate.</text>
</comment>
<evidence type="ECO:0000256" key="5">
    <source>
        <dbReference type="ARBA" id="ARBA00022741"/>
    </source>
</evidence>
<dbReference type="NCBIfam" id="TIGR02198">
    <property type="entry name" value="rfaE_dom_I"/>
    <property type="match status" value="1"/>
</dbReference>
<proteinExistence type="inferred from homology"/>
<evidence type="ECO:0000313" key="15">
    <source>
        <dbReference type="Proteomes" id="UP000320390"/>
    </source>
</evidence>
<comment type="catalytic activity">
    <reaction evidence="11">
        <text>D-glycero-beta-D-manno-heptose 7-phosphate + ATP = D-glycero-beta-D-manno-heptose 1,7-bisphosphate + ADP + H(+)</text>
        <dbReference type="Rhea" id="RHEA:27473"/>
        <dbReference type="ChEBI" id="CHEBI:15378"/>
        <dbReference type="ChEBI" id="CHEBI:30616"/>
        <dbReference type="ChEBI" id="CHEBI:60204"/>
        <dbReference type="ChEBI" id="CHEBI:60208"/>
        <dbReference type="ChEBI" id="CHEBI:456216"/>
        <dbReference type="EC" id="2.7.1.167"/>
    </reaction>
</comment>
<dbReference type="GO" id="GO:0033786">
    <property type="term" value="F:heptose-1-phosphate adenylyltransferase activity"/>
    <property type="evidence" value="ECO:0007669"/>
    <property type="project" value="UniProtKB-UniRule"/>
</dbReference>
<comment type="pathway">
    <text evidence="11">Nucleotide-sugar biosynthesis; ADP-L-glycero-beta-D-manno-heptose biosynthesis; ADP-L-glycero-beta-D-manno-heptose from D-glycero-beta-D-manno-heptose 7-phosphate: step 3/4.</text>
</comment>
<dbReference type="CDD" id="cd01172">
    <property type="entry name" value="RfaE_like"/>
    <property type="match status" value="1"/>
</dbReference>
<evidence type="ECO:0000256" key="6">
    <source>
        <dbReference type="ARBA" id="ARBA00022777"/>
    </source>
</evidence>
<evidence type="ECO:0000256" key="2">
    <source>
        <dbReference type="ARBA" id="ARBA00003753"/>
    </source>
</evidence>
<dbReference type="EC" id="2.7.7.70" evidence="11"/>
<protein>
    <recommendedName>
        <fullName evidence="11">Bifunctional protein HldE</fullName>
    </recommendedName>
    <domain>
        <recommendedName>
            <fullName evidence="11">D-beta-D-heptose 7-phosphate kinase</fullName>
            <ecNumber evidence="11">2.7.1.167</ecNumber>
        </recommendedName>
        <alternativeName>
            <fullName evidence="11">D-beta-D-heptose 7-phosphotransferase</fullName>
        </alternativeName>
        <alternativeName>
            <fullName evidence="11">D-glycero-beta-D-manno-heptose-7-phosphate kinase</fullName>
        </alternativeName>
    </domain>
    <domain>
        <recommendedName>
            <fullName evidence="11">D-beta-D-heptose 1-phosphate adenylyltransferase</fullName>
            <ecNumber evidence="11">2.7.7.70</ecNumber>
        </recommendedName>
        <alternativeName>
            <fullName evidence="11">D-glycero-beta-D-manno-heptose 1-phosphate adenylyltransferase</fullName>
        </alternativeName>
    </domain>
</protein>
<gene>
    <name evidence="11 14" type="primary">hldE</name>
    <name evidence="14" type="ORF">Poly30_21020</name>
</gene>
<dbReference type="Gene3D" id="3.40.50.620">
    <property type="entry name" value="HUPs"/>
    <property type="match status" value="1"/>
</dbReference>
<dbReference type="GO" id="GO:0005829">
    <property type="term" value="C:cytosol"/>
    <property type="evidence" value="ECO:0007669"/>
    <property type="project" value="TreeGrafter"/>
</dbReference>
<keyword evidence="5 11" id="KW-0547">Nucleotide-binding</keyword>
<feature type="region of interest" description="Ribokinase" evidence="11">
    <location>
        <begin position="1"/>
        <end position="329"/>
    </location>
</feature>
<accession>A0A518ER69</accession>
<name>A0A518ER69_9BACT</name>
<reference evidence="14 15" key="1">
    <citation type="submission" date="2019-02" db="EMBL/GenBank/DDBJ databases">
        <title>Deep-cultivation of Planctomycetes and their phenomic and genomic characterization uncovers novel biology.</title>
        <authorList>
            <person name="Wiegand S."/>
            <person name="Jogler M."/>
            <person name="Boedeker C."/>
            <person name="Pinto D."/>
            <person name="Vollmers J."/>
            <person name="Rivas-Marin E."/>
            <person name="Kohn T."/>
            <person name="Peeters S.H."/>
            <person name="Heuer A."/>
            <person name="Rast P."/>
            <person name="Oberbeckmann S."/>
            <person name="Bunk B."/>
            <person name="Jeske O."/>
            <person name="Meyerdierks A."/>
            <person name="Storesund J.E."/>
            <person name="Kallscheuer N."/>
            <person name="Luecker S."/>
            <person name="Lage O.M."/>
            <person name="Pohl T."/>
            <person name="Merkel B.J."/>
            <person name="Hornburger P."/>
            <person name="Mueller R.-W."/>
            <person name="Bruemmer F."/>
            <person name="Labrenz M."/>
            <person name="Spormann A.M."/>
            <person name="Op den Camp H."/>
            <person name="Overmann J."/>
            <person name="Amann R."/>
            <person name="Jetten M.S.M."/>
            <person name="Mascher T."/>
            <person name="Medema M.H."/>
            <person name="Devos D.P."/>
            <person name="Kaster A.-K."/>
            <person name="Ovreas L."/>
            <person name="Rohde M."/>
            <person name="Galperin M.Y."/>
            <person name="Jogler C."/>
        </authorList>
    </citation>
    <scope>NUCLEOTIDE SEQUENCE [LARGE SCALE GENOMIC DNA]</scope>
    <source>
        <strain evidence="14 15">Poly30</strain>
    </source>
</reference>
<dbReference type="GO" id="GO:0097171">
    <property type="term" value="P:ADP-L-glycero-beta-D-manno-heptose biosynthetic process"/>
    <property type="evidence" value="ECO:0007669"/>
    <property type="project" value="UniProtKB-UniPathway"/>
</dbReference>
<dbReference type="GO" id="GO:0016773">
    <property type="term" value="F:phosphotransferase activity, alcohol group as acceptor"/>
    <property type="evidence" value="ECO:0007669"/>
    <property type="project" value="InterPro"/>
</dbReference>
<feature type="domain" description="Cytidyltransferase-like" evidence="13">
    <location>
        <begin position="357"/>
        <end position="462"/>
    </location>
</feature>
<dbReference type="NCBIfam" id="TIGR00125">
    <property type="entry name" value="cyt_tran_rel"/>
    <property type="match status" value="1"/>
</dbReference>
<organism evidence="14 15">
    <name type="scientific">Saltatorellus ferox</name>
    <dbReference type="NCBI Taxonomy" id="2528018"/>
    <lineage>
        <taxon>Bacteria</taxon>
        <taxon>Pseudomonadati</taxon>
        <taxon>Planctomycetota</taxon>
        <taxon>Planctomycetia</taxon>
        <taxon>Planctomycetia incertae sedis</taxon>
        <taxon>Saltatorellus</taxon>
    </lineage>
</organism>
<dbReference type="GO" id="GO:0033785">
    <property type="term" value="F:heptose 7-phosphate kinase activity"/>
    <property type="evidence" value="ECO:0007669"/>
    <property type="project" value="UniProtKB-UniRule"/>
</dbReference>